<feature type="chain" id="PRO_5046691359" description="Endoglycoceramidase" evidence="5">
    <location>
        <begin position="47"/>
        <end position="531"/>
    </location>
</feature>
<evidence type="ECO:0000256" key="4">
    <source>
        <dbReference type="RuleBase" id="RU361153"/>
    </source>
</evidence>
<evidence type="ECO:0000256" key="5">
    <source>
        <dbReference type="SAM" id="SignalP"/>
    </source>
</evidence>
<evidence type="ECO:0000259" key="7">
    <source>
        <dbReference type="Pfam" id="PF18564"/>
    </source>
</evidence>
<organism evidence="8 9">
    <name type="scientific">Cutibacterium acnes subsp. acnes</name>
    <dbReference type="NCBI Taxonomy" id="1734925"/>
    <lineage>
        <taxon>Bacteria</taxon>
        <taxon>Bacillati</taxon>
        <taxon>Actinomycetota</taxon>
        <taxon>Actinomycetes</taxon>
        <taxon>Propionibacteriales</taxon>
        <taxon>Propionibacteriaceae</taxon>
        <taxon>Cutibacterium</taxon>
    </lineage>
</organism>
<dbReference type="InterPro" id="IPR052066">
    <property type="entry name" value="Glycosphingolipid_Hydrolases"/>
</dbReference>
<reference evidence="8 9" key="1">
    <citation type="submission" date="2019-06" db="EMBL/GenBank/DDBJ databases">
        <title>Complete genome sequence of Cutibacterium acnes subsp. acnes NBRC 107605.</title>
        <authorList>
            <person name="Miura T."/>
            <person name="Furukawa M."/>
            <person name="Shimamura M."/>
            <person name="Ohyama Y."/>
            <person name="Yamazoe A."/>
            <person name="Kawasaki H."/>
        </authorList>
    </citation>
    <scope>NUCLEOTIDE SEQUENCE [LARGE SCALE GENOMIC DNA]</scope>
    <source>
        <strain evidence="8 9">NBRC 107605</strain>
    </source>
</reference>
<dbReference type="PANTHER" id="PTHR31308">
    <property type="match status" value="1"/>
</dbReference>
<keyword evidence="9" id="KW-1185">Reference proteome</keyword>
<accession>A0ABM7GX93</accession>
<dbReference type="Pfam" id="PF00150">
    <property type="entry name" value="Cellulase"/>
    <property type="match status" value="1"/>
</dbReference>
<evidence type="ECO:0000313" key="8">
    <source>
        <dbReference type="EMBL" id="BBK84018.1"/>
    </source>
</evidence>
<evidence type="ECO:0000259" key="6">
    <source>
        <dbReference type="Pfam" id="PF00150"/>
    </source>
</evidence>
<dbReference type="Gene3D" id="2.60.40.1180">
    <property type="entry name" value="Golgi alpha-mannosidase II"/>
    <property type="match status" value="1"/>
</dbReference>
<dbReference type="InterPro" id="IPR017853">
    <property type="entry name" value="GH"/>
</dbReference>
<evidence type="ECO:0000256" key="1">
    <source>
        <dbReference type="ARBA" id="ARBA00005641"/>
    </source>
</evidence>
<keyword evidence="3 4" id="KW-0326">Glycosidase</keyword>
<feature type="domain" description="Glycoside hydrolase family 5 C-terminal" evidence="7">
    <location>
        <begin position="441"/>
        <end position="524"/>
    </location>
</feature>
<dbReference type="Pfam" id="PF18564">
    <property type="entry name" value="Glyco_hydro_5_C"/>
    <property type="match status" value="1"/>
</dbReference>
<comment type="similarity">
    <text evidence="1 4">Belongs to the glycosyl hydrolase 5 (cellulase A) family.</text>
</comment>
<evidence type="ECO:0000313" key="9">
    <source>
        <dbReference type="Proteomes" id="UP000318594"/>
    </source>
</evidence>
<keyword evidence="2 4" id="KW-0378">Hydrolase</keyword>
<evidence type="ECO:0000256" key="3">
    <source>
        <dbReference type="ARBA" id="ARBA00023295"/>
    </source>
</evidence>
<dbReference type="Proteomes" id="UP000318594">
    <property type="component" value="Chromosome"/>
</dbReference>
<dbReference type="PANTHER" id="PTHR31308:SF3">
    <property type="entry name" value="ENDOGLYCOCERAMIDASE"/>
    <property type="match status" value="1"/>
</dbReference>
<name>A0ABM7GX93_CUTAC</name>
<dbReference type="InterPro" id="IPR041036">
    <property type="entry name" value="GH5_C"/>
</dbReference>
<sequence>MCCIFKAMYHHSWHSPDARRRGVTRWATTFIAALTAACMAQMPAQASPHTSDAAPHIATSKTITDAGPIGQSGRWYTDGQGRAILTAGVNMVSKRHPYSPEADGFDDADAAWLQKNGFDSVRLGVIWKGVEPKPGEYDDAYLASITRTVRTLRAHGIMTLLDAHQDMYNEKFEGEGAPDWAVLDKGAPNLLKVGFPANQVFNLGLIKAYDSFLDNAKGPGGVGLQDRYAAMWKHVAQVVGQEPGVMGYDIINEPWPGHHYPICYVAFGWCGRAMVSLDTLYEKVGRAITSVDPDGIVTYEPYSTWNMGLDSRPARPSSPKAAISWHVYCPMNAIFGSYVGCNLPDTRTFHNADQAAQFNNSASLLSEFGATKDPGTLMGVTSKARAHLVGWLYWTYNGNSDPTTQNAADEELVRHINRPGPVTDEQVDHTKLAILAVPHLRAAAGTPTSTTWDQSTRTYQATWTAKRVAGDGDFAAGSVSEIAVPAIHYPNGYKVEVKGAKVISKAGDTRLQVSSTGEGPVSVTITPAGQA</sequence>
<feature type="signal peptide" evidence="5">
    <location>
        <begin position="1"/>
        <end position="46"/>
    </location>
</feature>
<dbReference type="Gene3D" id="3.20.20.80">
    <property type="entry name" value="Glycosidases"/>
    <property type="match status" value="1"/>
</dbReference>
<dbReference type="SUPFAM" id="SSF51445">
    <property type="entry name" value="(Trans)glycosidases"/>
    <property type="match status" value="1"/>
</dbReference>
<evidence type="ECO:0008006" key="10">
    <source>
        <dbReference type="Google" id="ProtNLM"/>
    </source>
</evidence>
<dbReference type="InterPro" id="IPR013780">
    <property type="entry name" value="Glyco_hydro_b"/>
</dbReference>
<dbReference type="EMBL" id="AP019723">
    <property type="protein sequence ID" value="BBK84018.1"/>
    <property type="molecule type" value="Genomic_DNA"/>
</dbReference>
<dbReference type="InterPro" id="IPR001547">
    <property type="entry name" value="Glyco_hydro_5"/>
</dbReference>
<protein>
    <recommendedName>
        <fullName evidence="10">Endoglycoceramidase</fullName>
    </recommendedName>
</protein>
<evidence type="ECO:0000256" key="2">
    <source>
        <dbReference type="ARBA" id="ARBA00022801"/>
    </source>
</evidence>
<proteinExistence type="inferred from homology"/>
<feature type="domain" description="Glycoside hydrolase family 5" evidence="6">
    <location>
        <begin position="107"/>
        <end position="400"/>
    </location>
</feature>
<keyword evidence="5" id="KW-0732">Signal</keyword>
<gene>
    <name evidence="8" type="ORF">CacPP4_06330</name>
</gene>